<dbReference type="SMART" id="SM01330">
    <property type="entry name" value="Frizzled"/>
    <property type="match status" value="1"/>
</dbReference>
<dbReference type="GO" id="GO:0060070">
    <property type="term" value="P:canonical Wnt signaling pathway"/>
    <property type="evidence" value="ECO:0007669"/>
    <property type="project" value="TreeGrafter"/>
</dbReference>
<gene>
    <name evidence="9" type="ORF">BOX15_Mlig019451g2</name>
</gene>
<feature type="transmembrane region" description="Helical" evidence="6">
    <location>
        <begin position="460"/>
        <end position="477"/>
    </location>
</feature>
<keyword evidence="1" id="KW-0217">Developmental protein</keyword>
<feature type="compositionally biased region" description="Low complexity" evidence="5">
    <location>
        <begin position="1140"/>
        <end position="1158"/>
    </location>
</feature>
<feature type="transmembrane region" description="Helical" evidence="6">
    <location>
        <begin position="568"/>
        <end position="590"/>
    </location>
</feature>
<dbReference type="Pfam" id="PF01392">
    <property type="entry name" value="Fz"/>
    <property type="match status" value="1"/>
</dbReference>
<dbReference type="EMBL" id="NIVC01000517">
    <property type="protein sequence ID" value="PAA81684.1"/>
    <property type="molecule type" value="Genomic_DNA"/>
</dbReference>
<feature type="non-terminal residue" evidence="9">
    <location>
        <position position="1"/>
    </location>
</feature>
<dbReference type="Gene3D" id="1.10.2000.10">
    <property type="entry name" value="Frizzled cysteine-rich domain"/>
    <property type="match status" value="1"/>
</dbReference>
<feature type="transmembrane region" description="Helical" evidence="6">
    <location>
        <begin position="284"/>
        <end position="301"/>
    </location>
</feature>
<feature type="compositionally biased region" description="Low complexity" evidence="5">
    <location>
        <begin position="1040"/>
        <end position="1055"/>
    </location>
</feature>
<feature type="compositionally biased region" description="Basic residues" evidence="5">
    <location>
        <begin position="703"/>
        <end position="714"/>
    </location>
</feature>
<dbReference type="GO" id="GO:0042813">
    <property type="term" value="F:Wnt receptor activity"/>
    <property type="evidence" value="ECO:0007669"/>
    <property type="project" value="TreeGrafter"/>
</dbReference>
<feature type="transmembrane region" description="Helical" evidence="6">
    <location>
        <begin position="250"/>
        <end position="272"/>
    </location>
</feature>
<dbReference type="GO" id="GO:0005886">
    <property type="term" value="C:plasma membrane"/>
    <property type="evidence" value="ECO:0007669"/>
    <property type="project" value="TreeGrafter"/>
</dbReference>
<keyword evidence="3" id="KW-0675">Receptor</keyword>
<feature type="chain" id="PRO_5012356884" description="FZ domain-containing protein" evidence="7">
    <location>
        <begin position="33"/>
        <end position="1231"/>
    </location>
</feature>
<comment type="caution">
    <text evidence="4">Lacks conserved residue(s) required for the propagation of feature annotation.</text>
</comment>
<dbReference type="AlphaFoldDB" id="A0A267G8F5"/>
<dbReference type="STRING" id="282301.A0A267G8F5"/>
<dbReference type="GO" id="GO:0035567">
    <property type="term" value="P:non-canonical Wnt signaling pathway"/>
    <property type="evidence" value="ECO:0007669"/>
    <property type="project" value="TreeGrafter"/>
</dbReference>
<dbReference type="PROSITE" id="PS50038">
    <property type="entry name" value="FZ"/>
    <property type="match status" value="1"/>
</dbReference>
<dbReference type="InterPro" id="IPR015526">
    <property type="entry name" value="Frizzled/SFRP"/>
</dbReference>
<feature type="transmembrane region" description="Helical" evidence="6">
    <location>
        <begin position="335"/>
        <end position="359"/>
    </location>
</feature>
<feature type="compositionally biased region" description="Pro residues" evidence="5">
    <location>
        <begin position="1019"/>
        <end position="1034"/>
    </location>
</feature>
<feature type="compositionally biased region" description="Polar residues" evidence="5">
    <location>
        <begin position="392"/>
        <end position="406"/>
    </location>
</feature>
<dbReference type="PANTHER" id="PTHR11309:SF126">
    <property type="entry name" value="FRIZZLED-2"/>
    <property type="match status" value="1"/>
</dbReference>
<feature type="compositionally biased region" description="Acidic residues" evidence="5">
    <location>
        <begin position="1100"/>
        <end position="1135"/>
    </location>
</feature>
<reference evidence="9 10" key="1">
    <citation type="submission" date="2017-06" db="EMBL/GenBank/DDBJ databases">
        <title>A platform for efficient transgenesis in Macrostomum lignano, a flatworm model organism for stem cell research.</title>
        <authorList>
            <person name="Berezikov E."/>
        </authorList>
    </citation>
    <scope>NUCLEOTIDE SEQUENCE [LARGE SCALE GENOMIC DNA]</scope>
    <source>
        <strain evidence="9">DV1</strain>
        <tissue evidence="9">Whole organism</tissue>
    </source>
</reference>
<evidence type="ECO:0000256" key="2">
    <source>
        <dbReference type="ARBA" id="ARBA00023157"/>
    </source>
</evidence>
<proteinExistence type="predicted"/>
<keyword evidence="7" id="KW-0732">Signal</keyword>
<dbReference type="InterPro" id="IPR000539">
    <property type="entry name" value="Frizzled/Smoothened_7TM"/>
</dbReference>
<evidence type="ECO:0000259" key="8">
    <source>
        <dbReference type="PROSITE" id="PS50038"/>
    </source>
</evidence>
<feature type="compositionally biased region" description="Low complexity" evidence="5">
    <location>
        <begin position="825"/>
        <end position="834"/>
    </location>
</feature>
<feature type="domain" description="FZ" evidence="8">
    <location>
        <begin position="115"/>
        <end position="184"/>
    </location>
</feature>
<feature type="transmembrane region" description="Helical" evidence="6">
    <location>
        <begin position="497"/>
        <end position="519"/>
    </location>
</feature>
<feature type="compositionally biased region" description="Polar residues" evidence="5">
    <location>
        <begin position="1200"/>
        <end position="1222"/>
    </location>
</feature>
<feature type="compositionally biased region" description="Polar residues" evidence="5">
    <location>
        <begin position="678"/>
        <end position="695"/>
    </location>
</feature>
<evidence type="ECO:0000256" key="7">
    <source>
        <dbReference type="SAM" id="SignalP"/>
    </source>
</evidence>
<name>A0A267G8F5_9PLAT</name>
<dbReference type="GO" id="GO:0017147">
    <property type="term" value="F:Wnt-protein binding"/>
    <property type="evidence" value="ECO:0007669"/>
    <property type="project" value="TreeGrafter"/>
</dbReference>
<dbReference type="Gene3D" id="1.20.1070.10">
    <property type="entry name" value="Rhodopsin 7-helix transmembrane proteins"/>
    <property type="match status" value="2"/>
</dbReference>
<keyword evidence="6" id="KW-0812">Transmembrane</keyword>
<keyword evidence="10" id="KW-1185">Reference proteome</keyword>
<dbReference type="SUPFAM" id="SSF63501">
    <property type="entry name" value="Frizzled cysteine-rich domain"/>
    <property type="match status" value="1"/>
</dbReference>
<dbReference type="InterPro" id="IPR036790">
    <property type="entry name" value="Frizzled_dom_sf"/>
</dbReference>
<feature type="region of interest" description="Disordered" evidence="5">
    <location>
        <begin position="678"/>
        <end position="715"/>
    </location>
</feature>
<evidence type="ECO:0000256" key="3">
    <source>
        <dbReference type="ARBA" id="ARBA00023170"/>
    </source>
</evidence>
<keyword evidence="2" id="KW-1015">Disulfide bond</keyword>
<feature type="compositionally biased region" description="Low complexity" evidence="5">
    <location>
        <begin position="879"/>
        <end position="888"/>
    </location>
</feature>
<comment type="caution">
    <text evidence="9">The sequence shown here is derived from an EMBL/GenBank/DDBJ whole genome shotgun (WGS) entry which is preliminary data.</text>
</comment>
<feature type="signal peptide" evidence="7">
    <location>
        <begin position="1"/>
        <end position="32"/>
    </location>
</feature>
<evidence type="ECO:0000313" key="10">
    <source>
        <dbReference type="Proteomes" id="UP000215902"/>
    </source>
</evidence>
<feature type="compositionally biased region" description="Polar residues" evidence="5">
    <location>
        <begin position="421"/>
        <end position="434"/>
    </location>
</feature>
<protein>
    <recommendedName>
        <fullName evidence="8">FZ domain-containing protein</fullName>
    </recommendedName>
</protein>
<evidence type="ECO:0000256" key="1">
    <source>
        <dbReference type="ARBA" id="ARBA00022473"/>
    </source>
</evidence>
<dbReference type="Pfam" id="PF01534">
    <property type="entry name" value="Frizzled"/>
    <property type="match status" value="2"/>
</dbReference>
<feature type="region of interest" description="Disordered" evidence="5">
    <location>
        <begin position="1197"/>
        <end position="1231"/>
    </location>
</feature>
<organism evidence="9 10">
    <name type="scientific">Macrostomum lignano</name>
    <dbReference type="NCBI Taxonomy" id="282301"/>
    <lineage>
        <taxon>Eukaryota</taxon>
        <taxon>Metazoa</taxon>
        <taxon>Spiralia</taxon>
        <taxon>Lophotrochozoa</taxon>
        <taxon>Platyhelminthes</taxon>
        <taxon>Rhabditophora</taxon>
        <taxon>Macrostomorpha</taxon>
        <taxon>Macrostomida</taxon>
        <taxon>Macrostomidae</taxon>
        <taxon>Macrostomum</taxon>
    </lineage>
</organism>
<dbReference type="InterPro" id="IPR020067">
    <property type="entry name" value="Frizzled_dom"/>
</dbReference>
<dbReference type="OrthoDB" id="10064659at2759"/>
<evidence type="ECO:0000256" key="5">
    <source>
        <dbReference type="SAM" id="MobiDB-lite"/>
    </source>
</evidence>
<feature type="region of interest" description="Disordered" evidence="5">
    <location>
        <begin position="825"/>
        <end position="905"/>
    </location>
</feature>
<evidence type="ECO:0000313" key="9">
    <source>
        <dbReference type="EMBL" id="PAA81684.1"/>
    </source>
</evidence>
<dbReference type="Proteomes" id="UP000215902">
    <property type="component" value="Unassembled WGS sequence"/>
</dbReference>
<feature type="compositionally biased region" description="Basic residues" evidence="5">
    <location>
        <begin position="1060"/>
        <end position="1070"/>
    </location>
</feature>
<feature type="compositionally biased region" description="Polar residues" evidence="5">
    <location>
        <begin position="896"/>
        <end position="905"/>
    </location>
</feature>
<keyword evidence="6" id="KW-0472">Membrane</keyword>
<keyword evidence="6" id="KW-1133">Transmembrane helix</keyword>
<feature type="region of interest" description="Disordered" evidence="5">
    <location>
        <begin position="952"/>
        <end position="1176"/>
    </location>
</feature>
<dbReference type="SMART" id="SM00063">
    <property type="entry name" value="FRI"/>
    <property type="match status" value="1"/>
</dbReference>
<sequence length="1231" mass="137478">FWKNSNSMQVRAQLILLLIALLLLQQQQPLIASDALTTDVQTDVFPVQPTDCLFDNDTCNSNCFDSSRRCILAKSSNHSYCFGVPRESRVSNQSLVTGAANMQAWEAAFSNLADCWSKLKPLLCEFYEPRCLGDGSPYRLAPSRKLCKYSRKSCSLLLSQLFPSLAIDILDCEKYPAERVCSAPNVTFSPRQQEINYRVEEYLTQKRRCLYPLVATNSVKVQFAYDEFKGCDLKCLSPLYKDSAYPTMRLILSPLSIILVLINALIVVSFIASWQCCYTVPRQTLLFVYLCFLLLSCNWLTQVISSAHFDIVCRRDGTLRTGEPLLNRDDSISCVVVFVLTHFASMSSQLSFLLFALTVRARICRFCRRHYRRQQRLPIVPSATPASDVDADQSSRPIVVNGNSTADEPASAQIRHDRGQSSDNSSPLLNTNSSHDFDGIDGQQGRSDSSCLIVRPATQWIIVIAAPIVFLIVALATNEIEGDPISGVCIVSRGNPLARLGLHTCPMIVLLLASVALLCDGYRTLRSLDPHLDLSGRKNCWSKHVQRWGKGERIMYQSLLYSFGHRSVLFAVPIVLCCALYLGVDIYAFLCSSDWRTKIYDYVLCQMRREFVLQSGRYHQPPPCQMTEPPSYVPLLLQAVCHPVLNFAFYLWLPEPLLKGWRDLWHRVLSVCRIRPTSGSNSPGVYGESTGNYTAASEPGQPLHHHQHHQRRHQQQQSHFYQQLAYLFADSDKTRQQLMRRCQQQRHHHTEFRNASYYQQQQRQQQQTAAPVGAASTVVARVGGGVGGGSERTSIGSCSLLSSPVSDTDIYDGQGSLQAAVAAGGAPSSSAAGSTVGRGPRHSSLGRDSRRIGGSGRRRRVAMTTGGGHHHRNSGSVNQQQQQQQPQPEAIYQPGASGQSRISAQSRASLLTYRSATSERRRQEFEHYLMHYIRPLEYILWQAYREGFDDALSSADQQTTQEAVEDAGSNPQQQQQQQPRAGGTGFNPQRLLQYNFGLNFPPGSPMMQQHQQQFCQQPQPSPQPSQPSPAPPPARTLATQPEQQKQQDLQQQQQEFFRRLQSRSKAPPRHRQSDEFDSEDEECRTPPDYNPAGFLPTGEHEDEDLDDDDDVEDDDLAGEDSDEFDSEAEINSDTEEQQHADAAAAAADGDIVDGDGNANRQLGSMPVRQQPDGDKIDTVVVNDEIDSEYMVPIAPLKALKTSSEHPSTSSGTAQQDGQQQSEYFLYDAAHK</sequence>
<evidence type="ECO:0000256" key="6">
    <source>
        <dbReference type="SAM" id="Phobius"/>
    </source>
</evidence>
<dbReference type="PANTHER" id="PTHR11309">
    <property type="entry name" value="FRIZZLED"/>
    <property type="match status" value="1"/>
</dbReference>
<evidence type="ECO:0000256" key="4">
    <source>
        <dbReference type="PROSITE-ProRule" id="PRU00090"/>
    </source>
</evidence>
<feature type="region of interest" description="Disordered" evidence="5">
    <location>
        <begin position="383"/>
        <end position="446"/>
    </location>
</feature>
<accession>A0A267G8F5</accession>
<feature type="compositionally biased region" description="Low complexity" evidence="5">
    <location>
        <begin position="1005"/>
        <end position="1018"/>
    </location>
</feature>